<sequence length="248" mass="27290">MNILKRIFKIGQAEAHSAVDQLENPIKLTEQGIRDMKEDLDKSLRGLAEVKSMAIRSRNDVETYRAKAQDYENKAVQLLQRAHKGELSSADADRLAGEALVKKEENTALAASAQEDQAKFEKSVAQMDTNIKTLRSTISKWENELRVLKSRVTVSNATKTINKQLAQIDSSGTVALLERMKEKVAVEEALAESYGEIANESRSIDQEIEKALESSSAQKSAKEVEALKAKLGFATPSEPQSTTATPAE</sequence>
<dbReference type="RefSeq" id="WP_345164209.1">
    <property type="nucleotide sequence ID" value="NZ_BAABGX010000002.1"/>
</dbReference>
<protein>
    <recommendedName>
        <fullName evidence="5">Phage shock protein A (PspA) family protein</fullName>
    </recommendedName>
</protein>
<reference evidence="4" key="1">
    <citation type="journal article" date="2019" name="Int. J. Syst. Evol. Microbiol.">
        <title>The Global Catalogue of Microorganisms (GCM) 10K type strain sequencing project: providing services to taxonomists for standard genome sequencing and annotation.</title>
        <authorList>
            <consortium name="The Broad Institute Genomics Platform"/>
            <consortium name="The Broad Institute Genome Sequencing Center for Infectious Disease"/>
            <person name="Wu L."/>
            <person name="Ma J."/>
        </authorList>
    </citation>
    <scope>NUCLEOTIDE SEQUENCE [LARGE SCALE GENOMIC DNA]</scope>
    <source>
        <strain evidence="4">JCM 17917</strain>
    </source>
</reference>
<comment type="caution">
    <text evidence="3">The sequence shown here is derived from an EMBL/GenBank/DDBJ whole genome shotgun (WGS) entry which is preliminary data.</text>
</comment>
<proteinExistence type="inferred from homology"/>
<accession>A0ABP8FFL4</accession>
<gene>
    <name evidence="3" type="ORF">GCM10023183_14630</name>
</gene>
<dbReference type="Proteomes" id="UP001501844">
    <property type="component" value="Unassembled WGS sequence"/>
</dbReference>
<evidence type="ECO:0000256" key="2">
    <source>
        <dbReference type="SAM" id="Coils"/>
    </source>
</evidence>
<comment type="similarity">
    <text evidence="1">Belongs to the PspA/Vipp/IM30 family.</text>
</comment>
<feature type="coiled-coil region" evidence="2">
    <location>
        <begin position="124"/>
        <end position="151"/>
    </location>
</feature>
<name>A0ABP8FFL4_9BACT</name>
<evidence type="ECO:0000313" key="4">
    <source>
        <dbReference type="Proteomes" id="UP001501844"/>
    </source>
</evidence>
<feature type="coiled-coil region" evidence="2">
    <location>
        <begin position="54"/>
        <end position="81"/>
    </location>
</feature>
<evidence type="ECO:0008006" key="5">
    <source>
        <dbReference type="Google" id="ProtNLM"/>
    </source>
</evidence>
<evidence type="ECO:0000256" key="1">
    <source>
        <dbReference type="ARBA" id="ARBA00043985"/>
    </source>
</evidence>
<organism evidence="3 4">
    <name type="scientific">Nibribacter koreensis</name>
    <dbReference type="NCBI Taxonomy" id="1084519"/>
    <lineage>
        <taxon>Bacteria</taxon>
        <taxon>Pseudomonadati</taxon>
        <taxon>Bacteroidota</taxon>
        <taxon>Cytophagia</taxon>
        <taxon>Cytophagales</taxon>
        <taxon>Hymenobacteraceae</taxon>
        <taxon>Nibribacter</taxon>
    </lineage>
</organism>
<dbReference type="PANTHER" id="PTHR31088">
    <property type="entry name" value="MEMBRANE-ASSOCIATED PROTEIN VIPP1, CHLOROPLASTIC"/>
    <property type="match status" value="1"/>
</dbReference>
<keyword evidence="2" id="KW-0175">Coiled coil</keyword>
<dbReference type="Pfam" id="PF04012">
    <property type="entry name" value="PspA_IM30"/>
    <property type="match status" value="1"/>
</dbReference>
<dbReference type="EMBL" id="BAABGX010000002">
    <property type="protein sequence ID" value="GAA4302734.1"/>
    <property type="molecule type" value="Genomic_DNA"/>
</dbReference>
<evidence type="ECO:0000313" key="3">
    <source>
        <dbReference type="EMBL" id="GAA4302734.1"/>
    </source>
</evidence>
<dbReference type="InterPro" id="IPR007157">
    <property type="entry name" value="PspA_VIPP1"/>
</dbReference>
<dbReference type="PANTHER" id="PTHR31088:SF6">
    <property type="entry name" value="PHAGE SHOCK PROTEIN A"/>
    <property type="match status" value="1"/>
</dbReference>
<keyword evidence="4" id="KW-1185">Reference proteome</keyword>